<dbReference type="EMBL" id="CM056812">
    <property type="protein sequence ID" value="KAJ8618380.1"/>
    <property type="molecule type" value="Genomic_DNA"/>
</dbReference>
<evidence type="ECO:0000313" key="1">
    <source>
        <dbReference type="EMBL" id="KAJ8618380.1"/>
    </source>
</evidence>
<dbReference type="Proteomes" id="UP001234297">
    <property type="component" value="Chromosome 4"/>
</dbReference>
<keyword evidence="2" id="KW-1185">Reference proteome</keyword>
<organism evidence="1 2">
    <name type="scientific">Persea americana</name>
    <name type="common">Avocado</name>
    <dbReference type="NCBI Taxonomy" id="3435"/>
    <lineage>
        <taxon>Eukaryota</taxon>
        <taxon>Viridiplantae</taxon>
        <taxon>Streptophyta</taxon>
        <taxon>Embryophyta</taxon>
        <taxon>Tracheophyta</taxon>
        <taxon>Spermatophyta</taxon>
        <taxon>Magnoliopsida</taxon>
        <taxon>Magnoliidae</taxon>
        <taxon>Laurales</taxon>
        <taxon>Lauraceae</taxon>
        <taxon>Persea</taxon>
    </lineage>
</organism>
<evidence type="ECO:0000313" key="2">
    <source>
        <dbReference type="Proteomes" id="UP001234297"/>
    </source>
</evidence>
<gene>
    <name evidence="1" type="ORF">MRB53_014566</name>
</gene>
<reference evidence="1 2" key="1">
    <citation type="journal article" date="2022" name="Hortic Res">
        <title>A haplotype resolved chromosomal level avocado genome allows analysis of novel avocado genes.</title>
        <authorList>
            <person name="Nath O."/>
            <person name="Fletcher S.J."/>
            <person name="Hayward A."/>
            <person name="Shaw L.M."/>
            <person name="Masouleh A.K."/>
            <person name="Furtado A."/>
            <person name="Henry R.J."/>
            <person name="Mitter N."/>
        </authorList>
    </citation>
    <scope>NUCLEOTIDE SEQUENCE [LARGE SCALE GENOMIC DNA]</scope>
    <source>
        <strain evidence="2">cv. Hass</strain>
    </source>
</reference>
<comment type="caution">
    <text evidence="1">The sequence shown here is derived from an EMBL/GenBank/DDBJ whole genome shotgun (WGS) entry which is preliminary data.</text>
</comment>
<name>A0ACC2KBB1_PERAE</name>
<sequence length="157" mass="17734">MVTAYSQMDDISTAHAFFNKMPERNIVNSMLAAYIQHGHAEEDLKMYIQILREADVKSDWITFRSLLSAWAESAALRLGNQIVSQSIKSGFDYDVSVANGITTMYSKCRRIEVAQEIFNLIPVKDLVSWNAMINGYAQNGLGRKAIQIFEDMLKMGT</sequence>
<accession>A0ACC2KBB1</accession>
<proteinExistence type="predicted"/>
<protein>
    <submittedName>
        <fullName evidence="1">Uncharacterized protein</fullName>
    </submittedName>
</protein>